<protein>
    <submittedName>
        <fullName evidence="3">10065_t:CDS:1</fullName>
    </submittedName>
</protein>
<dbReference type="OrthoDB" id="2401284at2759"/>
<evidence type="ECO:0000256" key="2">
    <source>
        <dbReference type="SAM" id="Phobius"/>
    </source>
</evidence>
<reference evidence="3" key="1">
    <citation type="submission" date="2021-06" db="EMBL/GenBank/DDBJ databases">
        <authorList>
            <person name="Kallberg Y."/>
            <person name="Tangrot J."/>
            <person name="Rosling A."/>
        </authorList>
    </citation>
    <scope>NUCLEOTIDE SEQUENCE</scope>
    <source>
        <strain evidence="3">FL130A</strain>
    </source>
</reference>
<dbReference type="Proteomes" id="UP000789508">
    <property type="component" value="Unassembled WGS sequence"/>
</dbReference>
<proteinExistence type="predicted"/>
<sequence>MLRGGRIRNGGSNKLWKDLTAAVYQMSNGELVTTATFASGIVIIAIIDNFRSHHQQYPNRITDHKPQRRLNLTRIRVTRLPSNRSATLKIAITMITTALIIAVDFFYIQEKRVPKNTEIPRPSLEEVEKQEAKRLQDKNEQGKPKEGGSAGRVLTGARTTADVDHKQSELKQ</sequence>
<feature type="compositionally biased region" description="Basic and acidic residues" evidence="1">
    <location>
        <begin position="123"/>
        <end position="146"/>
    </location>
</feature>
<evidence type="ECO:0000313" key="4">
    <source>
        <dbReference type="Proteomes" id="UP000789508"/>
    </source>
</evidence>
<evidence type="ECO:0000256" key="1">
    <source>
        <dbReference type="SAM" id="MobiDB-lite"/>
    </source>
</evidence>
<feature type="transmembrane region" description="Helical" evidence="2">
    <location>
        <begin position="31"/>
        <end position="50"/>
    </location>
</feature>
<organism evidence="3 4">
    <name type="scientific">Ambispora leptoticha</name>
    <dbReference type="NCBI Taxonomy" id="144679"/>
    <lineage>
        <taxon>Eukaryota</taxon>
        <taxon>Fungi</taxon>
        <taxon>Fungi incertae sedis</taxon>
        <taxon>Mucoromycota</taxon>
        <taxon>Glomeromycotina</taxon>
        <taxon>Glomeromycetes</taxon>
        <taxon>Archaeosporales</taxon>
        <taxon>Ambisporaceae</taxon>
        <taxon>Ambispora</taxon>
    </lineage>
</organism>
<keyword evidence="2" id="KW-1133">Transmembrane helix</keyword>
<keyword evidence="2" id="KW-0812">Transmembrane</keyword>
<name>A0A9N9A2B7_9GLOM</name>
<keyword evidence="2" id="KW-0472">Membrane</keyword>
<gene>
    <name evidence="3" type="ORF">ALEPTO_LOCUS4189</name>
</gene>
<feature type="compositionally biased region" description="Basic and acidic residues" evidence="1">
    <location>
        <begin position="161"/>
        <end position="172"/>
    </location>
</feature>
<feature type="transmembrane region" description="Helical" evidence="2">
    <location>
        <begin position="86"/>
        <end position="108"/>
    </location>
</feature>
<feature type="region of interest" description="Disordered" evidence="1">
    <location>
        <begin position="119"/>
        <end position="172"/>
    </location>
</feature>
<evidence type="ECO:0000313" key="3">
    <source>
        <dbReference type="EMBL" id="CAG8515386.1"/>
    </source>
</evidence>
<dbReference type="EMBL" id="CAJVPS010000912">
    <property type="protein sequence ID" value="CAG8515386.1"/>
    <property type="molecule type" value="Genomic_DNA"/>
</dbReference>
<dbReference type="AlphaFoldDB" id="A0A9N9A2B7"/>
<comment type="caution">
    <text evidence="3">The sequence shown here is derived from an EMBL/GenBank/DDBJ whole genome shotgun (WGS) entry which is preliminary data.</text>
</comment>
<accession>A0A9N9A2B7</accession>
<keyword evidence="4" id="KW-1185">Reference proteome</keyword>